<dbReference type="RefSeq" id="WP_003389547.1">
    <property type="nucleotide sequence ID" value="NZ_APBN01000007.1"/>
</dbReference>
<name>M8DWX7_9BACL</name>
<dbReference type="PATRIC" id="fig|1300222.3.peg.3421"/>
<evidence type="ECO:0000313" key="4">
    <source>
        <dbReference type="Proteomes" id="UP000012081"/>
    </source>
</evidence>
<feature type="domain" description="Thioesterase" evidence="2">
    <location>
        <begin position="7"/>
        <end position="228"/>
    </location>
</feature>
<organism evidence="3 4">
    <name type="scientific">Brevibacillus borstelensis AK1</name>
    <dbReference type="NCBI Taxonomy" id="1300222"/>
    <lineage>
        <taxon>Bacteria</taxon>
        <taxon>Bacillati</taxon>
        <taxon>Bacillota</taxon>
        <taxon>Bacilli</taxon>
        <taxon>Bacillales</taxon>
        <taxon>Paenibacillaceae</taxon>
        <taxon>Brevibacillus</taxon>
    </lineage>
</organism>
<dbReference type="PANTHER" id="PTHR11487:SF0">
    <property type="entry name" value="S-ACYL FATTY ACID SYNTHASE THIOESTERASE, MEDIUM CHAIN"/>
    <property type="match status" value="1"/>
</dbReference>
<evidence type="ECO:0000256" key="1">
    <source>
        <dbReference type="ARBA" id="ARBA00007169"/>
    </source>
</evidence>
<accession>M8DWX7</accession>
<comment type="caution">
    <text evidence="3">The sequence shown here is derived from an EMBL/GenBank/DDBJ whole genome shotgun (WGS) entry which is preliminary data.</text>
</comment>
<proteinExistence type="inferred from homology"/>
<comment type="similarity">
    <text evidence="1">Belongs to the thioesterase family.</text>
</comment>
<dbReference type="STRING" id="1300222.I532_16368"/>
<dbReference type="EMBL" id="APBN01000007">
    <property type="protein sequence ID" value="EMT51516.1"/>
    <property type="molecule type" value="Genomic_DNA"/>
</dbReference>
<dbReference type="SUPFAM" id="SSF53474">
    <property type="entry name" value="alpha/beta-Hydrolases"/>
    <property type="match status" value="1"/>
</dbReference>
<dbReference type="Gene3D" id="3.40.50.1820">
    <property type="entry name" value="alpha/beta hydrolase"/>
    <property type="match status" value="1"/>
</dbReference>
<dbReference type="AlphaFoldDB" id="M8DWX7"/>
<dbReference type="Pfam" id="PF00975">
    <property type="entry name" value="Thioesterase"/>
    <property type="match status" value="1"/>
</dbReference>
<dbReference type="InterPro" id="IPR001031">
    <property type="entry name" value="Thioesterase"/>
</dbReference>
<gene>
    <name evidence="3" type="ORF">I532_16368</name>
</gene>
<protein>
    <submittedName>
        <fullName evidence="3">Thioesterase</fullName>
    </submittedName>
</protein>
<evidence type="ECO:0000259" key="2">
    <source>
        <dbReference type="Pfam" id="PF00975"/>
    </source>
</evidence>
<keyword evidence="4" id="KW-1185">Reference proteome</keyword>
<dbReference type="InterPro" id="IPR029058">
    <property type="entry name" value="AB_hydrolase_fold"/>
</dbReference>
<dbReference type="GO" id="GO:0008610">
    <property type="term" value="P:lipid biosynthetic process"/>
    <property type="evidence" value="ECO:0007669"/>
    <property type="project" value="TreeGrafter"/>
</dbReference>
<reference evidence="3 4" key="1">
    <citation type="submission" date="2013-03" db="EMBL/GenBank/DDBJ databases">
        <title>Assembly of a new bacterial strain Brevibacillus borstelensis AK1.</title>
        <authorList>
            <person name="Rajan I."/>
            <person name="PoliReddy D."/>
            <person name="Sugumar T."/>
            <person name="Rathinam K."/>
            <person name="Alqarawi S."/>
            <person name="Khalil A.B."/>
            <person name="Sivakumar N."/>
        </authorList>
    </citation>
    <scope>NUCLEOTIDE SEQUENCE [LARGE SCALE GENOMIC DNA]</scope>
    <source>
        <strain evidence="3 4">AK1</strain>
    </source>
</reference>
<dbReference type="InterPro" id="IPR012223">
    <property type="entry name" value="TEII"/>
</dbReference>
<dbReference type="Proteomes" id="UP000012081">
    <property type="component" value="Unassembled WGS sequence"/>
</dbReference>
<evidence type="ECO:0000313" key="3">
    <source>
        <dbReference type="EMBL" id="EMT51516.1"/>
    </source>
</evidence>
<sequence>MMMRKGKLFMLPYAGGSASVYLSWKKHLPAEVELIPMELPGRGKRYKEPLIDSVQNMIPVLLEDITSHELSTSYAIFGHSMGNLLALELARELAKQDHPLPAALFLSGRNPPHVKSNFLRHVLSEQELVQEILKLGGTPPELMENREWLELFLPIIRSDYKLVETYQFKWDAPLDCPFMIFNGKQDLLIDAGQIEEWSRFTSREYSAAWFEGDHFYIHDQAEEICRQMVRHLGAPTSPLH</sequence>
<dbReference type="PANTHER" id="PTHR11487">
    <property type="entry name" value="THIOESTERASE"/>
    <property type="match status" value="1"/>
</dbReference>